<name>A0AAV4D979_9GAST</name>
<dbReference type="AlphaFoldDB" id="A0AAV4D979"/>
<proteinExistence type="predicted"/>
<evidence type="ECO:0000313" key="3">
    <source>
        <dbReference type="Proteomes" id="UP000735302"/>
    </source>
</evidence>
<organism evidence="2 3">
    <name type="scientific">Plakobranchus ocellatus</name>
    <dbReference type="NCBI Taxonomy" id="259542"/>
    <lineage>
        <taxon>Eukaryota</taxon>
        <taxon>Metazoa</taxon>
        <taxon>Spiralia</taxon>
        <taxon>Lophotrochozoa</taxon>
        <taxon>Mollusca</taxon>
        <taxon>Gastropoda</taxon>
        <taxon>Heterobranchia</taxon>
        <taxon>Euthyneura</taxon>
        <taxon>Panpulmonata</taxon>
        <taxon>Sacoglossa</taxon>
        <taxon>Placobranchoidea</taxon>
        <taxon>Plakobranchidae</taxon>
        <taxon>Plakobranchus</taxon>
    </lineage>
</organism>
<protein>
    <submittedName>
        <fullName evidence="2">Uncharacterized protein</fullName>
    </submittedName>
</protein>
<sequence>MDRGCLEQSNNERNGDPNALNVDKSLNENDYTVLWEEVETVTYETVGDTWGELLKQSCVFKTICINLDEPKLTLPATSYDSDLSNASFSLVLCFGFSRIEQDDLSAIGQSVRPKRHQKASCGILSGLVGCPKAPQCPSRCCP</sequence>
<evidence type="ECO:0000313" key="2">
    <source>
        <dbReference type="EMBL" id="GFO40611.1"/>
    </source>
</evidence>
<gene>
    <name evidence="2" type="ORF">PoB_006711600</name>
</gene>
<keyword evidence="3" id="KW-1185">Reference proteome</keyword>
<accession>A0AAV4D979</accession>
<reference evidence="2 3" key="1">
    <citation type="journal article" date="2021" name="Elife">
        <title>Chloroplast acquisition without the gene transfer in kleptoplastic sea slugs, Plakobranchus ocellatus.</title>
        <authorList>
            <person name="Maeda T."/>
            <person name="Takahashi S."/>
            <person name="Yoshida T."/>
            <person name="Shimamura S."/>
            <person name="Takaki Y."/>
            <person name="Nagai Y."/>
            <person name="Toyoda A."/>
            <person name="Suzuki Y."/>
            <person name="Arimoto A."/>
            <person name="Ishii H."/>
            <person name="Satoh N."/>
            <person name="Nishiyama T."/>
            <person name="Hasebe M."/>
            <person name="Maruyama T."/>
            <person name="Minagawa J."/>
            <person name="Obokata J."/>
            <person name="Shigenobu S."/>
        </authorList>
    </citation>
    <scope>NUCLEOTIDE SEQUENCE [LARGE SCALE GENOMIC DNA]</scope>
</reference>
<dbReference type="Proteomes" id="UP000735302">
    <property type="component" value="Unassembled WGS sequence"/>
</dbReference>
<comment type="caution">
    <text evidence="2">The sequence shown here is derived from an EMBL/GenBank/DDBJ whole genome shotgun (WGS) entry which is preliminary data.</text>
</comment>
<evidence type="ECO:0000256" key="1">
    <source>
        <dbReference type="SAM" id="MobiDB-lite"/>
    </source>
</evidence>
<dbReference type="EMBL" id="BLXT01007620">
    <property type="protein sequence ID" value="GFO40611.1"/>
    <property type="molecule type" value="Genomic_DNA"/>
</dbReference>
<feature type="region of interest" description="Disordered" evidence="1">
    <location>
        <begin position="1"/>
        <end position="23"/>
    </location>
</feature>